<dbReference type="EMBL" id="FQZV01000020">
    <property type="protein sequence ID" value="SHJ29891.1"/>
    <property type="molecule type" value="Genomic_DNA"/>
</dbReference>
<dbReference type="Gene3D" id="3.40.50.2000">
    <property type="entry name" value="Glycogen Phosphorylase B"/>
    <property type="match status" value="2"/>
</dbReference>
<evidence type="ECO:0000259" key="1">
    <source>
        <dbReference type="Pfam" id="PF00534"/>
    </source>
</evidence>
<dbReference type="RefSeq" id="WP_110940897.1">
    <property type="nucleotide sequence ID" value="NZ_FQZV01000020.1"/>
</dbReference>
<accession>A0A1M6I668</accession>
<gene>
    <name evidence="3" type="ORF">SAMN02745975_01730</name>
</gene>
<dbReference type="STRING" id="1121919.SAMN02745975_01730"/>
<reference evidence="4" key="1">
    <citation type="submission" date="2016-11" db="EMBL/GenBank/DDBJ databases">
        <authorList>
            <person name="Varghese N."/>
            <person name="Submissions S."/>
        </authorList>
    </citation>
    <scope>NUCLEOTIDE SEQUENCE [LARGE SCALE GENOMIC DNA]</scope>
    <source>
        <strain evidence="4">DSM 17957</strain>
    </source>
</reference>
<dbReference type="InterPro" id="IPR028098">
    <property type="entry name" value="Glyco_trans_4-like_N"/>
</dbReference>
<dbReference type="OrthoDB" id="9802525at2"/>
<organism evidence="3 4">
    <name type="scientific">Geosporobacter subterraneus DSM 17957</name>
    <dbReference type="NCBI Taxonomy" id="1121919"/>
    <lineage>
        <taxon>Bacteria</taxon>
        <taxon>Bacillati</taxon>
        <taxon>Bacillota</taxon>
        <taxon>Clostridia</taxon>
        <taxon>Peptostreptococcales</taxon>
        <taxon>Thermotaleaceae</taxon>
        <taxon>Geosporobacter</taxon>
    </lineage>
</organism>
<dbReference type="SUPFAM" id="SSF53756">
    <property type="entry name" value="UDP-Glycosyltransferase/glycogen phosphorylase"/>
    <property type="match status" value="1"/>
</dbReference>
<dbReference type="Proteomes" id="UP000184536">
    <property type="component" value="Unassembled WGS sequence"/>
</dbReference>
<protein>
    <submittedName>
        <fullName evidence="3">Glycosyltransferase involved in cell wall bisynthesis</fullName>
    </submittedName>
</protein>
<name>A0A1M6I668_9FIRM</name>
<dbReference type="Pfam" id="PF13439">
    <property type="entry name" value="Glyco_transf_4"/>
    <property type="match status" value="1"/>
</dbReference>
<dbReference type="AlphaFoldDB" id="A0A1M6I668"/>
<feature type="domain" description="Glycosyl transferase family 1" evidence="1">
    <location>
        <begin position="189"/>
        <end position="348"/>
    </location>
</feature>
<feature type="domain" description="Glycosyltransferase subfamily 4-like N-terminal" evidence="2">
    <location>
        <begin position="14"/>
        <end position="177"/>
    </location>
</feature>
<dbReference type="CDD" id="cd03814">
    <property type="entry name" value="GT4-like"/>
    <property type="match status" value="1"/>
</dbReference>
<dbReference type="InterPro" id="IPR050194">
    <property type="entry name" value="Glycosyltransferase_grp1"/>
</dbReference>
<evidence type="ECO:0000313" key="4">
    <source>
        <dbReference type="Proteomes" id="UP000184536"/>
    </source>
</evidence>
<keyword evidence="3" id="KW-0808">Transferase</keyword>
<dbReference type="PANTHER" id="PTHR45947:SF3">
    <property type="entry name" value="SULFOQUINOVOSYL TRANSFERASE SQD2"/>
    <property type="match status" value="1"/>
</dbReference>
<proteinExistence type="predicted"/>
<evidence type="ECO:0000313" key="3">
    <source>
        <dbReference type="EMBL" id="SHJ29891.1"/>
    </source>
</evidence>
<sequence>MRVAIFTDTFLPQINGVTNTLDKLIRYFEDNGIDYRVFAPLEGNEEYNHKIIRFFSFKFFLYPECRVTLPNYISMMEQLNAFKPDLVHVVTPFNIGLCGLKYAKDTQTPLVASYHTNIPQYLEYFNLKFLFNVSWSFFKWFHSFCAKTYCPSRMTLELLESHGIENLEVWGRGIQTEKFSPVYRSKALRQRMNLEGKTVFLYVGRVSPEKDLDIFMAVAQRLNEKYHDDVHFLMVGDGPLTKTLKETAPDNMTFTGFLKGEELSEIYASSDIFLFPSSTETYGNVILEAMASEIPVIACNAGGILENLIDGYNGIGCAEGQVDAFYHGAEELLLNVELRKKLASNGRKYAMDMGWDRVFEDLVKSYQQVIKDAKYLSNSKQTA</sequence>
<dbReference type="PANTHER" id="PTHR45947">
    <property type="entry name" value="SULFOQUINOVOSYL TRANSFERASE SQD2"/>
    <property type="match status" value="1"/>
</dbReference>
<dbReference type="GO" id="GO:0016758">
    <property type="term" value="F:hexosyltransferase activity"/>
    <property type="evidence" value="ECO:0007669"/>
    <property type="project" value="TreeGrafter"/>
</dbReference>
<evidence type="ECO:0000259" key="2">
    <source>
        <dbReference type="Pfam" id="PF13439"/>
    </source>
</evidence>
<dbReference type="Pfam" id="PF00534">
    <property type="entry name" value="Glycos_transf_1"/>
    <property type="match status" value="1"/>
</dbReference>
<keyword evidence="4" id="KW-1185">Reference proteome</keyword>
<dbReference type="InterPro" id="IPR001296">
    <property type="entry name" value="Glyco_trans_1"/>
</dbReference>